<gene>
    <name evidence="1" type="ORF">Prudu_017011</name>
</gene>
<evidence type="ECO:0000313" key="1">
    <source>
        <dbReference type="EMBL" id="BBH05575.1"/>
    </source>
</evidence>
<organism evidence="1">
    <name type="scientific">Prunus dulcis</name>
    <name type="common">Almond</name>
    <name type="synonym">Amygdalus dulcis</name>
    <dbReference type="NCBI Taxonomy" id="3755"/>
    <lineage>
        <taxon>Eukaryota</taxon>
        <taxon>Viridiplantae</taxon>
        <taxon>Streptophyta</taxon>
        <taxon>Embryophyta</taxon>
        <taxon>Tracheophyta</taxon>
        <taxon>Spermatophyta</taxon>
        <taxon>Magnoliopsida</taxon>
        <taxon>eudicotyledons</taxon>
        <taxon>Gunneridae</taxon>
        <taxon>Pentapetalae</taxon>
        <taxon>rosids</taxon>
        <taxon>fabids</taxon>
        <taxon>Rosales</taxon>
        <taxon>Rosaceae</taxon>
        <taxon>Amygdaloideae</taxon>
        <taxon>Amygdaleae</taxon>
        <taxon>Prunus</taxon>
    </lineage>
</organism>
<dbReference type="EMBL" id="AP019302">
    <property type="protein sequence ID" value="BBH05575.1"/>
    <property type="molecule type" value="Genomic_DNA"/>
</dbReference>
<dbReference type="AlphaFoldDB" id="A0A4Y1RNC6"/>
<protein>
    <submittedName>
        <fullName evidence="1">Uncharacterized protein</fullName>
    </submittedName>
</protein>
<sequence length="146" mass="16651">RRSTRDPPPGHSKLPRHHVKIFGFSQNTGETLPNFRQKSKGIFKRNLKREGGCWRRLRAPMATGPVALEPPSSPLPFPTDINPGAALSWPENRVFRRRFVRSYPNFQLEILPRFSTKLIEHQELGRSVKETFEGSKGDSAEFSAEV</sequence>
<reference evidence="1" key="1">
    <citation type="journal article" date="2019" name="Science">
        <title>Mutation of a bHLH transcription factor allowed almond domestication.</title>
        <authorList>
            <person name="Sanchez-Perez R."/>
            <person name="Pavan S."/>
            <person name="Mazzeo R."/>
            <person name="Moldovan C."/>
            <person name="Aiese Cigliano R."/>
            <person name="Del Cueto J."/>
            <person name="Ricciardi F."/>
            <person name="Lotti C."/>
            <person name="Ricciardi L."/>
            <person name="Dicenta F."/>
            <person name="Lopez-Marques R.L."/>
            <person name="Lindberg Moller B."/>
        </authorList>
    </citation>
    <scope>NUCLEOTIDE SEQUENCE</scope>
</reference>
<accession>A0A4Y1RNC6</accession>
<proteinExistence type="predicted"/>
<name>A0A4Y1RNC6_PRUDU</name>
<feature type="non-terminal residue" evidence="1">
    <location>
        <position position="1"/>
    </location>
</feature>